<reference evidence="1 2" key="1">
    <citation type="submission" date="2022-08" db="EMBL/GenBank/DDBJ databases">
        <title>novel species in genus Aeromicrobium.</title>
        <authorList>
            <person name="Ye L."/>
        </authorList>
    </citation>
    <scope>NUCLEOTIDE SEQUENCE [LARGE SCALE GENOMIC DNA]</scope>
    <source>
        <strain evidence="2">zg-Y1379</strain>
    </source>
</reference>
<dbReference type="Gene3D" id="2.40.110.10">
    <property type="entry name" value="Butyryl-CoA Dehydrogenase, subunit A, domain 2"/>
    <property type="match status" value="1"/>
</dbReference>
<gene>
    <name evidence="1" type="ORF">NQV15_07630</name>
</gene>
<dbReference type="RefSeq" id="WP_232399223.1">
    <property type="nucleotide sequence ID" value="NZ_CP102173.1"/>
</dbReference>
<evidence type="ECO:0000313" key="1">
    <source>
        <dbReference type="EMBL" id="UUP15169.1"/>
    </source>
</evidence>
<dbReference type="Proteomes" id="UP001316184">
    <property type="component" value="Chromosome"/>
</dbReference>
<protein>
    <submittedName>
        <fullName evidence="1">Uncharacterized protein</fullName>
    </submittedName>
</protein>
<dbReference type="InterPro" id="IPR052166">
    <property type="entry name" value="Diverse_Acyl-CoA_DH"/>
</dbReference>
<organism evidence="1 2">
    <name type="scientific">Aeromicrobium wangtongii</name>
    <dbReference type="NCBI Taxonomy" id="2969247"/>
    <lineage>
        <taxon>Bacteria</taxon>
        <taxon>Bacillati</taxon>
        <taxon>Actinomycetota</taxon>
        <taxon>Actinomycetes</taxon>
        <taxon>Propionibacteriales</taxon>
        <taxon>Nocardioidaceae</taxon>
        <taxon>Aeromicrobium</taxon>
    </lineage>
</organism>
<proteinExistence type="predicted"/>
<dbReference type="PANTHER" id="PTHR42803">
    <property type="entry name" value="ACYL-COA DEHYDROGENASE"/>
    <property type="match status" value="1"/>
</dbReference>
<dbReference type="EMBL" id="CP102173">
    <property type="protein sequence ID" value="UUP15169.1"/>
    <property type="molecule type" value="Genomic_DNA"/>
</dbReference>
<name>A0ABY5MAL6_9ACTN</name>
<sequence>MSLPSGFMPPTLDGRWFGTMNLSEPDVGSALGDANTPARRADDGACRVTGCKMCILQSGDQLLMEIDDALW</sequence>
<dbReference type="SUPFAM" id="SSF56645">
    <property type="entry name" value="Acyl-CoA dehydrogenase NM domain-like"/>
    <property type="match status" value="1"/>
</dbReference>
<dbReference type="InterPro" id="IPR009100">
    <property type="entry name" value="AcylCoA_DH/oxidase_NM_dom_sf"/>
</dbReference>
<evidence type="ECO:0000313" key="2">
    <source>
        <dbReference type="Proteomes" id="UP001316184"/>
    </source>
</evidence>
<dbReference type="InterPro" id="IPR046373">
    <property type="entry name" value="Acyl-CoA_Oxase/DH_mid-dom_sf"/>
</dbReference>
<dbReference type="Gene3D" id="1.10.540.10">
    <property type="entry name" value="Acyl-CoA dehydrogenase/oxidase, N-terminal domain"/>
    <property type="match status" value="1"/>
</dbReference>
<dbReference type="PANTHER" id="PTHR42803:SF3">
    <property type="entry name" value="ACYL-COA DEHYDROGENASE-RELATED"/>
    <property type="match status" value="1"/>
</dbReference>
<accession>A0ABY5MAL6</accession>
<dbReference type="InterPro" id="IPR037069">
    <property type="entry name" value="AcylCoA_DH/ox_N_sf"/>
</dbReference>
<keyword evidence="2" id="KW-1185">Reference proteome</keyword>